<protein>
    <submittedName>
        <fullName evidence="4">DnaJ-class molecular chaperone</fullName>
    </submittedName>
</protein>
<name>A0ABV2QSW1_9HYPH</name>
<evidence type="ECO:0000313" key="5">
    <source>
        <dbReference type="Proteomes" id="UP001549321"/>
    </source>
</evidence>
<dbReference type="SUPFAM" id="SSF46565">
    <property type="entry name" value="Chaperone J-domain"/>
    <property type="match status" value="1"/>
</dbReference>
<keyword evidence="5" id="KW-1185">Reference proteome</keyword>
<dbReference type="PROSITE" id="PS50076">
    <property type="entry name" value="DNAJ_2"/>
    <property type="match status" value="1"/>
</dbReference>
<feature type="compositionally biased region" description="Basic and acidic residues" evidence="2">
    <location>
        <begin position="32"/>
        <end position="44"/>
    </location>
</feature>
<dbReference type="Gene3D" id="2.60.260.20">
    <property type="entry name" value="Urease metallochaperone UreE, N-terminal domain"/>
    <property type="match status" value="2"/>
</dbReference>
<dbReference type="RefSeq" id="WP_354547838.1">
    <property type="nucleotide sequence ID" value="NZ_JBEPSM010000001.1"/>
</dbReference>
<comment type="caution">
    <text evidence="4">The sequence shown here is derived from an EMBL/GenBank/DDBJ whole genome shotgun (WGS) entry which is preliminary data.</text>
</comment>
<accession>A0ABV2QSW1</accession>
<dbReference type="Gene3D" id="1.10.287.110">
    <property type="entry name" value="DnaJ domain"/>
    <property type="match status" value="1"/>
</dbReference>
<gene>
    <name evidence="4" type="ORF">ABIE08_000025</name>
</gene>
<dbReference type="Proteomes" id="UP001549321">
    <property type="component" value="Unassembled WGS sequence"/>
</dbReference>
<dbReference type="InterPro" id="IPR002939">
    <property type="entry name" value="DnaJ_C"/>
</dbReference>
<dbReference type="InterPro" id="IPR018253">
    <property type="entry name" value="DnaJ_domain_CS"/>
</dbReference>
<dbReference type="EMBL" id="JBEPSM010000001">
    <property type="protein sequence ID" value="MET4632112.1"/>
    <property type="molecule type" value="Genomic_DNA"/>
</dbReference>
<dbReference type="PANTHER" id="PTHR43096:SF52">
    <property type="entry name" value="DNAJ HOMOLOG 1, MITOCHONDRIAL-RELATED"/>
    <property type="match status" value="1"/>
</dbReference>
<dbReference type="CDD" id="cd10747">
    <property type="entry name" value="DnaJ_C"/>
    <property type="match status" value="1"/>
</dbReference>
<dbReference type="SUPFAM" id="SSF49493">
    <property type="entry name" value="HSP40/DnaJ peptide-binding domain"/>
    <property type="match status" value="2"/>
</dbReference>
<dbReference type="PANTHER" id="PTHR43096">
    <property type="entry name" value="DNAJ HOMOLOG 1, MITOCHONDRIAL-RELATED"/>
    <property type="match status" value="1"/>
</dbReference>
<organism evidence="4 5">
    <name type="scientific">Kaistia defluvii</name>
    <dbReference type="NCBI Taxonomy" id="410841"/>
    <lineage>
        <taxon>Bacteria</taxon>
        <taxon>Pseudomonadati</taxon>
        <taxon>Pseudomonadota</taxon>
        <taxon>Alphaproteobacteria</taxon>
        <taxon>Hyphomicrobiales</taxon>
        <taxon>Kaistiaceae</taxon>
        <taxon>Kaistia</taxon>
    </lineage>
</organism>
<dbReference type="Pfam" id="PF01556">
    <property type="entry name" value="DnaJ_C"/>
    <property type="match status" value="1"/>
</dbReference>
<dbReference type="Pfam" id="PF00226">
    <property type="entry name" value="DnaJ"/>
    <property type="match status" value="1"/>
</dbReference>
<dbReference type="InterPro" id="IPR001623">
    <property type="entry name" value="DnaJ_domain"/>
</dbReference>
<dbReference type="PRINTS" id="PR00625">
    <property type="entry name" value="JDOMAIN"/>
</dbReference>
<proteinExistence type="predicted"/>
<dbReference type="PROSITE" id="PS00636">
    <property type="entry name" value="DNAJ_1"/>
    <property type="match status" value="1"/>
</dbReference>
<dbReference type="CDD" id="cd06257">
    <property type="entry name" value="DnaJ"/>
    <property type="match status" value="1"/>
</dbReference>
<keyword evidence="1" id="KW-0143">Chaperone</keyword>
<evidence type="ECO:0000256" key="2">
    <source>
        <dbReference type="SAM" id="MobiDB-lite"/>
    </source>
</evidence>
<dbReference type="InterPro" id="IPR008971">
    <property type="entry name" value="HSP40/DnaJ_pept-bd"/>
</dbReference>
<dbReference type="InterPro" id="IPR036869">
    <property type="entry name" value="J_dom_sf"/>
</dbReference>
<feature type="domain" description="J" evidence="3">
    <location>
        <begin position="3"/>
        <end position="68"/>
    </location>
</feature>
<evidence type="ECO:0000259" key="3">
    <source>
        <dbReference type="PROSITE" id="PS50076"/>
    </source>
</evidence>
<evidence type="ECO:0000256" key="1">
    <source>
        <dbReference type="ARBA" id="ARBA00023186"/>
    </source>
</evidence>
<evidence type="ECO:0000313" key="4">
    <source>
        <dbReference type="EMBL" id="MET4632112.1"/>
    </source>
</evidence>
<sequence length="327" mass="34679">MRDPYQVLGVEKKASAAEVKKAFRRLAKKHHPDQNPDDSKAQEKFSEINSAYEILSDEEKRAQFDRGEIDAEGKPKFQGFEGFDPRGGAGAGAGAHSFRWSSAGGADDILNDIFGGFAGQGGGGFSNFGGGRAGGFSGAGARGSSQARSRGEDVTATVGVTLEQIARDEKVRVELPTGRTLEIAIPAGTRPGRVIRLRGQGWASPTGGQAGDALVTVEFVPHPLFKVEGDALRLELPVTLDEAVLGAKVRVPTLTGSGTMTIPAHSDGGRVMRLKGKGLPTAVGGNGDLLVALKIVLPPEIDPEFEAMMRRWRETKAYSARGPEFER</sequence>
<reference evidence="4 5" key="1">
    <citation type="submission" date="2024-06" db="EMBL/GenBank/DDBJ databases">
        <title>Sorghum-associated microbial communities from plants grown in Nebraska, USA.</title>
        <authorList>
            <person name="Schachtman D."/>
        </authorList>
    </citation>
    <scope>NUCLEOTIDE SEQUENCE [LARGE SCALE GENOMIC DNA]</scope>
    <source>
        <strain evidence="4 5">3207</strain>
    </source>
</reference>
<dbReference type="SMART" id="SM00271">
    <property type="entry name" value="DnaJ"/>
    <property type="match status" value="1"/>
</dbReference>
<feature type="region of interest" description="Disordered" evidence="2">
    <location>
        <begin position="25"/>
        <end position="44"/>
    </location>
</feature>